<evidence type="ECO:0000313" key="2">
    <source>
        <dbReference type="EMBL" id="XCH74041.1"/>
    </source>
</evidence>
<name>A0AAU7M7C1_9ACTN</name>
<evidence type="ECO:0008006" key="3">
    <source>
        <dbReference type="Google" id="ProtNLM"/>
    </source>
</evidence>
<organism evidence="1">
    <name type="scientific">Micromonospora sp. CCTCC AA 2012012</name>
    <dbReference type="NCBI Taxonomy" id="3111921"/>
    <lineage>
        <taxon>Bacteria</taxon>
        <taxon>Bacillati</taxon>
        <taxon>Actinomycetota</taxon>
        <taxon>Actinomycetes</taxon>
        <taxon>Micromonosporales</taxon>
        <taxon>Micromonosporaceae</taxon>
        <taxon>Micromonospora</taxon>
    </lineage>
</organism>
<protein>
    <recommendedName>
        <fullName evidence="3">Phosphatidylinositol mannoside acyltransferase</fullName>
    </recommendedName>
</protein>
<dbReference type="EMBL" id="CP157762">
    <property type="protein sequence ID" value="XBP93343.1"/>
    <property type="molecule type" value="Genomic_DNA"/>
</dbReference>
<reference evidence="2" key="2">
    <citation type="submission" date="2024-06" db="EMBL/GenBank/DDBJ databases">
        <title>Micromonospora mangrovi CCTCC AA 2012012 genome sequences.</title>
        <authorList>
            <person name="Gao J."/>
        </authorList>
    </citation>
    <scope>NUCLEOTIDE SEQUENCE</scope>
    <source>
        <strain evidence="2">CCTCC AA 2012012</strain>
    </source>
</reference>
<dbReference type="AlphaFoldDB" id="A0AAU7M7C1"/>
<evidence type="ECO:0000313" key="1">
    <source>
        <dbReference type="EMBL" id="XBP93343.1"/>
    </source>
</evidence>
<gene>
    <name evidence="2" type="ORF">ABUL08_27865</name>
    <name evidence="1" type="ORF">VK199_27780</name>
</gene>
<sequence length="291" mass="30948">MRSLAAALQELSFDPLYARVLGDRGTAEVDELAGWLAAGDPYRENQRIGQALAAVDGDSGPEAVRRVLAHQLWCAWRQARWTAGAARPLPVAQVVGAEWLTETAGHPTVLVSPLTVPAPDALHAVAEVFGDRPLVAFGEETSSAELPDGVRVPVVSEGSGALRRILATLAGGGVLCTYPDFVYPGRGVEPVTLFGRRRPISAGFVSLAARPGTMLLPAVLHRRDDRLVLRLEEPLLVGDRPADRAAARAGLRQVLADVLAALISRAPEQWLLLPTLTFDSPQLAPLPAAGR</sequence>
<dbReference type="EMBL" id="CP159342">
    <property type="protein sequence ID" value="XCH74041.1"/>
    <property type="molecule type" value="Genomic_DNA"/>
</dbReference>
<reference evidence="1" key="1">
    <citation type="submission" date="2024-01" db="EMBL/GenBank/DDBJ databases">
        <title>The genome sequence of Micromonospora mangrovi CCTCC AA 2012012.</title>
        <authorList>
            <person name="Gao J."/>
        </authorList>
    </citation>
    <scope>NUCLEOTIDE SEQUENCE</scope>
    <source>
        <strain evidence="1">CCTCC AA 2012012</strain>
    </source>
</reference>
<accession>A0AAU7M7C1</accession>
<proteinExistence type="predicted"/>
<dbReference type="RefSeq" id="WP_350932993.1">
    <property type="nucleotide sequence ID" value="NZ_CP157762.1"/>
</dbReference>